<proteinExistence type="inferred from homology"/>
<evidence type="ECO:0000256" key="11">
    <source>
        <dbReference type="ARBA" id="ARBA00023136"/>
    </source>
</evidence>
<dbReference type="InterPro" id="IPR054765">
    <property type="entry name" value="SLBB_dom"/>
</dbReference>
<evidence type="ECO:0000256" key="14">
    <source>
        <dbReference type="ARBA" id="ARBA00023288"/>
    </source>
</evidence>
<keyword evidence="13" id="KW-0998">Cell outer membrane</keyword>
<evidence type="ECO:0000256" key="2">
    <source>
        <dbReference type="ARBA" id="ARBA00009450"/>
    </source>
</evidence>
<dbReference type="GO" id="GO:0006811">
    <property type="term" value="P:monoatomic ion transport"/>
    <property type="evidence" value="ECO:0007669"/>
    <property type="project" value="UniProtKB-KW"/>
</dbReference>
<evidence type="ECO:0000259" key="17">
    <source>
        <dbReference type="Pfam" id="PF22461"/>
    </source>
</evidence>
<keyword evidence="8" id="KW-0625">Polysaccharide transport</keyword>
<comment type="similarity">
    <text evidence="2">Belongs to the BexD/CtrA/VexA family.</text>
</comment>
<feature type="domain" description="Polysaccharide export protein N-terminal" evidence="15">
    <location>
        <begin position="99"/>
        <end position="173"/>
    </location>
</feature>
<evidence type="ECO:0000256" key="6">
    <source>
        <dbReference type="ARBA" id="ARBA00022692"/>
    </source>
</evidence>
<protein>
    <submittedName>
        <fullName evidence="18">Sugar ABC transporter substrate-binding protein</fullName>
    </submittedName>
</protein>
<dbReference type="Pfam" id="PF02563">
    <property type="entry name" value="Poly_export"/>
    <property type="match status" value="1"/>
</dbReference>
<dbReference type="InterPro" id="IPR019554">
    <property type="entry name" value="Soluble_ligand-bd"/>
</dbReference>
<evidence type="ECO:0000256" key="8">
    <source>
        <dbReference type="ARBA" id="ARBA00023047"/>
    </source>
</evidence>
<keyword evidence="5" id="KW-0762">Sugar transport</keyword>
<evidence type="ECO:0000313" key="18">
    <source>
        <dbReference type="EMBL" id="NML15070.1"/>
    </source>
</evidence>
<dbReference type="InterPro" id="IPR049712">
    <property type="entry name" value="Poly_export"/>
</dbReference>
<comment type="subcellular location">
    <subcellularLocation>
        <location evidence="1">Cell outer membrane</location>
        <topology evidence="1">Multi-pass membrane protein</topology>
    </subcellularLocation>
</comment>
<evidence type="ECO:0000259" key="15">
    <source>
        <dbReference type="Pfam" id="PF02563"/>
    </source>
</evidence>
<gene>
    <name evidence="18" type="ORF">HHL10_08780</name>
</gene>
<keyword evidence="14" id="KW-0449">Lipoprotein</keyword>
<evidence type="ECO:0000313" key="19">
    <source>
        <dbReference type="Proteomes" id="UP000574067"/>
    </source>
</evidence>
<keyword evidence="19" id="KW-1185">Reference proteome</keyword>
<evidence type="ECO:0000256" key="10">
    <source>
        <dbReference type="ARBA" id="ARBA00023114"/>
    </source>
</evidence>
<dbReference type="EMBL" id="JABBFW010000005">
    <property type="protein sequence ID" value="NML15070.1"/>
    <property type="molecule type" value="Genomic_DNA"/>
</dbReference>
<feature type="domain" description="SLBB" evidence="17">
    <location>
        <begin position="180"/>
        <end position="257"/>
    </location>
</feature>
<evidence type="ECO:0000259" key="16">
    <source>
        <dbReference type="Pfam" id="PF10531"/>
    </source>
</evidence>
<dbReference type="Proteomes" id="UP000574067">
    <property type="component" value="Unassembled WGS sequence"/>
</dbReference>
<accession>A0A848FA37</accession>
<evidence type="ECO:0000256" key="1">
    <source>
        <dbReference type="ARBA" id="ARBA00004571"/>
    </source>
</evidence>
<evidence type="ECO:0000256" key="9">
    <source>
        <dbReference type="ARBA" id="ARBA00023065"/>
    </source>
</evidence>
<evidence type="ECO:0000256" key="12">
    <source>
        <dbReference type="ARBA" id="ARBA00023139"/>
    </source>
</evidence>
<name>A0A848FA37_9BURK</name>
<dbReference type="PANTHER" id="PTHR33619:SF3">
    <property type="entry name" value="POLYSACCHARIDE EXPORT PROTEIN GFCE-RELATED"/>
    <property type="match status" value="1"/>
</dbReference>
<evidence type="ECO:0000256" key="7">
    <source>
        <dbReference type="ARBA" id="ARBA00022729"/>
    </source>
</evidence>
<dbReference type="InterPro" id="IPR003715">
    <property type="entry name" value="Poly_export_N"/>
</dbReference>
<keyword evidence="9" id="KW-0406">Ion transport</keyword>
<comment type="caution">
    <text evidence="18">The sequence shown here is derived from an EMBL/GenBank/DDBJ whole genome shotgun (WGS) entry which is preliminary data.</text>
</comment>
<keyword evidence="12" id="KW-0564">Palmitate</keyword>
<keyword evidence="10" id="KW-0626">Porin</keyword>
<feature type="domain" description="Soluble ligand binding" evidence="16">
    <location>
        <begin position="264"/>
        <end position="314"/>
    </location>
</feature>
<dbReference type="AlphaFoldDB" id="A0A848FA37"/>
<evidence type="ECO:0000256" key="5">
    <source>
        <dbReference type="ARBA" id="ARBA00022597"/>
    </source>
</evidence>
<organism evidence="18 19">
    <name type="scientific">Azohydromonas caseinilytica</name>
    <dbReference type="NCBI Taxonomy" id="2728836"/>
    <lineage>
        <taxon>Bacteria</taxon>
        <taxon>Pseudomonadati</taxon>
        <taxon>Pseudomonadota</taxon>
        <taxon>Betaproteobacteria</taxon>
        <taxon>Burkholderiales</taxon>
        <taxon>Sphaerotilaceae</taxon>
        <taxon>Azohydromonas</taxon>
    </lineage>
</organism>
<evidence type="ECO:0000256" key="3">
    <source>
        <dbReference type="ARBA" id="ARBA00022448"/>
    </source>
</evidence>
<sequence>MGPIRLRQPVLAYGVGSGNGLDARATGAQDASLLSPQQQQPGQRLAPLPYKPSEFELFVQRRAGMSEMGEGADALTVRRLGAELMTRTEDPNSADYSPQVPPDYLIKSGDEIVVTLWGSVDADVRVVVDRTGRINIPRVGPVLVSGVRYAELPEVIRRRVAQVFRNFDLSVSLGQLRGVRVYVTGFVDRPGTYSVSSLSSVLNALLRAGGPSAAGSLRNITLQRGRQTVARFDLYDFLLKGDRSADALVQPDDVIHVGPLGAQVGVIGSVNRPVILEIKPGETVDDALRMAGGFTAVADRSRVAVERLEQRLGERLAELPLPVSGRLPLSNGDVLRVFSAVDAQLSVQKQNKRVRVEGEVARPGEYVLPASSSINDALRAAGGLSPSAYVFGTQFTRESVQRTQQQNYERALRDLETELSRNNATQRTNTADESAAQTARAAATSQLIERLRAVKPNGRIVLQMTPESASLPELALEDGDRLYIPPRGSTVGVFGSVFNAGNYLWGGPRSIDDYLRLAGGPTRGADRDSVFVIRANGSVVSALQDGSSWFGRGGSLKVPAQPGDTIFVPEEMNKTTLVQSFRDWTQILYQLGLGAAAIKVLRD</sequence>
<dbReference type="GO" id="GO:0009279">
    <property type="term" value="C:cell outer membrane"/>
    <property type="evidence" value="ECO:0007669"/>
    <property type="project" value="UniProtKB-SubCell"/>
</dbReference>
<dbReference type="GO" id="GO:0015159">
    <property type="term" value="F:polysaccharide transmembrane transporter activity"/>
    <property type="evidence" value="ECO:0007669"/>
    <property type="project" value="InterPro"/>
</dbReference>
<dbReference type="Gene3D" id="3.30.1950.10">
    <property type="entry name" value="wza like domain"/>
    <property type="match status" value="1"/>
</dbReference>
<reference evidence="18 19" key="1">
    <citation type="submission" date="2020-04" db="EMBL/GenBank/DDBJ databases">
        <title>Azohydromonas sp. isolated from soil.</title>
        <authorList>
            <person name="Dahal R.H."/>
        </authorList>
    </citation>
    <scope>NUCLEOTIDE SEQUENCE [LARGE SCALE GENOMIC DNA]</scope>
    <source>
        <strain evidence="18 19">G-1-1-14</strain>
    </source>
</reference>
<dbReference type="RefSeq" id="WP_169159986.1">
    <property type="nucleotide sequence ID" value="NZ_JABBFW010000005.1"/>
</dbReference>
<dbReference type="GO" id="GO:0046930">
    <property type="term" value="C:pore complex"/>
    <property type="evidence" value="ECO:0007669"/>
    <property type="project" value="UniProtKB-KW"/>
</dbReference>
<dbReference type="GO" id="GO:0015288">
    <property type="term" value="F:porin activity"/>
    <property type="evidence" value="ECO:0007669"/>
    <property type="project" value="UniProtKB-KW"/>
</dbReference>
<dbReference type="Pfam" id="PF22461">
    <property type="entry name" value="SLBB_2"/>
    <property type="match status" value="1"/>
</dbReference>
<dbReference type="Pfam" id="PF10531">
    <property type="entry name" value="SLBB"/>
    <property type="match status" value="3"/>
</dbReference>
<keyword evidence="4" id="KW-1134">Transmembrane beta strand</keyword>
<dbReference type="Gene3D" id="3.10.560.10">
    <property type="entry name" value="Outer membrane lipoprotein wza domain like"/>
    <property type="match status" value="4"/>
</dbReference>
<feature type="domain" description="Soluble ligand binding" evidence="16">
    <location>
        <begin position="491"/>
        <end position="539"/>
    </location>
</feature>
<dbReference type="PANTHER" id="PTHR33619">
    <property type="entry name" value="POLYSACCHARIDE EXPORT PROTEIN GFCE-RELATED"/>
    <property type="match status" value="1"/>
</dbReference>
<evidence type="ECO:0000256" key="13">
    <source>
        <dbReference type="ARBA" id="ARBA00023237"/>
    </source>
</evidence>
<keyword evidence="3" id="KW-0813">Transport</keyword>
<keyword evidence="6" id="KW-0812">Transmembrane</keyword>
<keyword evidence="11" id="KW-0472">Membrane</keyword>
<keyword evidence="7" id="KW-0732">Signal</keyword>
<evidence type="ECO:0000256" key="4">
    <source>
        <dbReference type="ARBA" id="ARBA00022452"/>
    </source>
</evidence>
<feature type="domain" description="Soluble ligand binding" evidence="16">
    <location>
        <begin position="353"/>
        <end position="389"/>
    </location>
</feature>